<comment type="similarity">
    <text evidence="1">Belongs to the ABC transporter superfamily.</text>
</comment>
<dbReference type="PROSITE" id="PS00211">
    <property type="entry name" value="ABC_TRANSPORTER_1"/>
    <property type="match status" value="1"/>
</dbReference>
<dbReference type="GO" id="GO:0016887">
    <property type="term" value="F:ATP hydrolysis activity"/>
    <property type="evidence" value="ECO:0007669"/>
    <property type="project" value="InterPro"/>
</dbReference>
<dbReference type="AlphaFoldDB" id="A0A2N1PN00"/>
<dbReference type="InterPro" id="IPR015860">
    <property type="entry name" value="ABC_transpr_TagH-like"/>
</dbReference>
<dbReference type="InterPro" id="IPR029439">
    <property type="entry name" value="Wzt_C"/>
</dbReference>
<dbReference type="CDD" id="cd10147">
    <property type="entry name" value="Wzt_C-like"/>
    <property type="match status" value="1"/>
</dbReference>
<dbReference type="InterPro" id="IPR017871">
    <property type="entry name" value="ABC_transporter-like_CS"/>
</dbReference>
<evidence type="ECO:0000256" key="3">
    <source>
        <dbReference type="ARBA" id="ARBA00022741"/>
    </source>
</evidence>
<evidence type="ECO:0000256" key="1">
    <source>
        <dbReference type="ARBA" id="ARBA00005417"/>
    </source>
</evidence>
<evidence type="ECO:0000259" key="5">
    <source>
        <dbReference type="PROSITE" id="PS50893"/>
    </source>
</evidence>
<dbReference type="SMART" id="SM00382">
    <property type="entry name" value="AAA"/>
    <property type="match status" value="1"/>
</dbReference>
<dbReference type="PANTHER" id="PTHR46743">
    <property type="entry name" value="TEICHOIC ACIDS EXPORT ATP-BINDING PROTEIN TAGH"/>
    <property type="match status" value="1"/>
</dbReference>
<dbReference type="SUPFAM" id="SSF52540">
    <property type="entry name" value="P-loop containing nucleoside triphosphate hydrolases"/>
    <property type="match status" value="1"/>
</dbReference>
<evidence type="ECO:0000313" key="6">
    <source>
        <dbReference type="EMBL" id="PKK89718.1"/>
    </source>
</evidence>
<dbReference type="PROSITE" id="PS50893">
    <property type="entry name" value="ABC_TRANSPORTER_2"/>
    <property type="match status" value="1"/>
</dbReference>
<dbReference type="InterPro" id="IPR003593">
    <property type="entry name" value="AAA+_ATPase"/>
</dbReference>
<reference evidence="6 7" key="1">
    <citation type="journal article" date="2017" name="ISME J.">
        <title>Potential for microbial H2 and metal transformations associated with novel bacteria and archaea in deep terrestrial subsurface sediments.</title>
        <authorList>
            <person name="Hernsdorf A.W."/>
            <person name="Amano Y."/>
            <person name="Miyakawa K."/>
            <person name="Ise K."/>
            <person name="Suzuki Y."/>
            <person name="Anantharaman K."/>
            <person name="Probst A."/>
            <person name="Burstein D."/>
            <person name="Thomas B.C."/>
            <person name="Banfield J.F."/>
        </authorList>
    </citation>
    <scope>NUCLEOTIDE SEQUENCE [LARGE SCALE GENOMIC DNA]</scope>
    <source>
        <strain evidence="6">HGW-Wallbacteria-1</strain>
    </source>
</reference>
<dbReference type="EMBL" id="PGXC01000013">
    <property type="protein sequence ID" value="PKK89718.1"/>
    <property type="molecule type" value="Genomic_DNA"/>
</dbReference>
<protein>
    <submittedName>
        <fullName evidence="6">ABC transporter</fullName>
    </submittedName>
</protein>
<dbReference type="CDD" id="cd03220">
    <property type="entry name" value="ABC_KpsT_Wzt"/>
    <property type="match status" value="1"/>
</dbReference>
<dbReference type="GO" id="GO:0005524">
    <property type="term" value="F:ATP binding"/>
    <property type="evidence" value="ECO:0007669"/>
    <property type="project" value="UniProtKB-KW"/>
</dbReference>
<dbReference type="GO" id="GO:0016020">
    <property type="term" value="C:membrane"/>
    <property type="evidence" value="ECO:0007669"/>
    <property type="project" value="InterPro"/>
</dbReference>
<accession>A0A2N1PN00</accession>
<keyword evidence="3" id="KW-0547">Nucleotide-binding</keyword>
<proteinExistence type="inferred from homology"/>
<keyword evidence="2" id="KW-0813">Transport</keyword>
<keyword evidence="4" id="KW-0067">ATP-binding</keyword>
<dbReference type="Gene3D" id="2.70.50.60">
    <property type="entry name" value="abc- transporter (atp binding component) like domain"/>
    <property type="match status" value="1"/>
</dbReference>
<dbReference type="GO" id="GO:0140359">
    <property type="term" value="F:ABC-type transporter activity"/>
    <property type="evidence" value="ECO:0007669"/>
    <property type="project" value="InterPro"/>
</dbReference>
<dbReference type="PANTHER" id="PTHR46743:SF2">
    <property type="entry name" value="TEICHOIC ACIDS EXPORT ATP-BINDING PROTEIN TAGH"/>
    <property type="match status" value="1"/>
</dbReference>
<evidence type="ECO:0000313" key="7">
    <source>
        <dbReference type="Proteomes" id="UP000233256"/>
    </source>
</evidence>
<sequence>MSEIVIKVENLSKQYRLGLVGTGTLSNDLHRWWHIVRGRPDPYLKVGDTNEREKSGESDYVWALRGIDLQVERGQVIGIIGRNGSGKSTLLKILSKVTGPTTGSVRLKGKLASLLEVGTGFHPELTGRENVYLNGAIMGMRKREIASKMDAIVDFAGVERYIDTPVKRYSSGMLVRLGFSVAAHLEADILLVDEVLAVGDAEFQKKCLGKMKDVSQGEGRTVLFVSHNMAMVSTLCQKALLLNNGSAVCEGLTSEVIMRYFSGDGLKTGEVSFENSEYCDCQARLLSARLINVTGESDYYFNITDPIRFEMTFEVLEESIRAFPNFHLKDSAGQHIFVTGPSSEGKFQRGKYKSTCFVPGNLLNAGTFSIGFALTNKDVFKVHYFAQDLLMFTVVDPMIDTPTRDSSYSGAIPGAVRPLLDWEVVRVEDSLSVEVQK</sequence>
<dbReference type="InterPro" id="IPR003439">
    <property type="entry name" value="ABC_transporter-like_ATP-bd"/>
</dbReference>
<dbReference type="Pfam" id="PF14524">
    <property type="entry name" value="Wzt_C"/>
    <property type="match status" value="1"/>
</dbReference>
<dbReference type="Proteomes" id="UP000233256">
    <property type="component" value="Unassembled WGS sequence"/>
</dbReference>
<dbReference type="InterPro" id="IPR050683">
    <property type="entry name" value="Bact_Polysacc_Export_ATP-bd"/>
</dbReference>
<evidence type="ECO:0000256" key="4">
    <source>
        <dbReference type="ARBA" id="ARBA00022840"/>
    </source>
</evidence>
<comment type="caution">
    <text evidence="6">The sequence shown here is derived from an EMBL/GenBank/DDBJ whole genome shotgun (WGS) entry which is preliminary data.</text>
</comment>
<evidence type="ECO:0000256" key="2">
    <source>
        <dbReference type="ARBA" id="ARBA00022448"/>
    </source>
</evidence>
<dbReference type="InterPro" id="IPR027417">
    <property type="entry name" value="P-loop_NTPase"/>
</dbReference>
<dbReference type="Gene3D" id="3.40.50.300">
    <property type="entry name" value="P-loop containing nucleotide triphosphate hydrolases"/>
    <property type="match status" value="1"/>
</dbReference>
<feature type="domain" description="ABC transporter" evidence="5">
    <location>
        <begin position="44"/>
        <end position="269"/>
    </location>
</feature>
<name>A0A2N1PN00_9BACT</name>
<dbReference type="Pfam" id="PF00005">
    <property type="entry name" value="ABC_tran"/>
    <property type="match status" value="1"/>
</dbReference>
<organism evidence="6 7">
    <name type="scientific">Candidatus Wallbacteria bacterium HGW-Wallbacteria-1</name>
    <dbReference type="NCBI Taxonomy" id="2013854"/>
    <lineage>
        <taxon>Bacteria</taxon>
        <taxon>Candidatus Walliibacteriota</taxon>
    </lineage>
</organism>
<gene>
    <name evidence="6" type="ORF">CVV64_13005</name>
</gene>